<dbReference type="Gene3D" id="3.40.50.1820">
    <property type="entry name" value="alpha/beta hydrolase"/>
    <property type="match status" value="1"/>
</dbReference>
<protein>
    <submittedName>
        <fullName evidence="3">Alpha/beta hydrolase</fullName>
    </submittedName>
</protein>
<dbReference type="PANTHER" id="PTHR48081:SF33">
    <property type="entry name" value="KYNURENINE FORMAMIDASE"/>
    <property type="match status" value="1"/>
</dbReference>
<dbReference type="GO" id="GO:0016787">
    <property type="term" value="F:hydrolase activity"/>
    <property type="evidence" value="ECO:0007669"/>
    <property type="project" value="UniProtKB-KW"/>
</dbReference>
<name>A0ABV1NV43_9ACTN</name>
<dbReference type="RefSeq" id="WP_349803805.1">
    <property type="nucleotide sequence ID" value="NZ_JBEGDP010000002.1"/>
</dbReference>
<proteinExistence type="predicted"/>
<evidence type="ECO:0000313" key="3">
    <source>
        <dbReference type="EMBL" id="MEQ7846353.1"/>
    </source>
</evidence>
<sequence>MLFRLRQLLTAALVANALRPVPGFRTAVPVFLAGWGTSELAPHLLAATATDTARHARRRGLTRTGALLALANAAGLAWMLRTSAQARGVADRALVDALGVDYLDEIDTEVPRDVRVPWRRLLNPFRMREPGVHVERDIAYDDTLGRRGLLDVYTAVERPAGLPEGGAPVLVQVHGGGWTLGAKDTQGIPLMQHLAARGWVCVAPNYRLAPQHPFPAQVVDVKKVLAWVHEHIAAYGGDPSYVAITGGSAGGHLAALAALTPGDPTWQPGFEDADTSVQVAVPHYGVYDLAGATGLRSAVQMRDRFLGPRILRRRWREDPEPFEAGSPLLRVGPEAPDFFVVHGRLDSLVQVDQARLFVEALRRTSRRSVVYAELPGAQHAFDVLPSVRSVAVVRAVDRFLHWHWARHRRALAPAVAAGEEDSRPA</sequence>
<gene>
    <name evidence="3" type="ORF">V6R90_03615</name>
</gene>
<feature type="domain" description="BD-FAE-like" evidence="2">
    <location>
        <begin position="165"/>
        <end position="361"/>
    </location>
</feature>
<organism evidence="3 4">
    <name type="scientific">Nocardioides kribbensis</name>
    <dbReference type="NCBI Taxonomy" id="305517"/>
    <lineage>
        <taxon>Bacteria</taxon>
        <taxon>Bacillati</taxon>
        <taxon>Actinomycetota</taxon>
        <taxon>Actinomycetes</taxon>
        <taxon>Propionibacteriales</taxon>
        <taxon>Nocardioidaceae</taxon>
        <taxon>Nocardioides</taxon>
    </lineage>
</organism>
<comment type="caution">
    <text evidence="3">The sequence shown here is derived from an EMBL/GenBank/DDBJ whole genome shotgun (WGS) entry which is preliminary data.</text>
</comment>
<dbReference type="PANTHER" id="PTHR48081">
    <property type="entry name" value="AB HYDROLASE SUPERFAMILY PROTEIN C4A8.06C"/>
    <property type="match status" value="1"/>
</dbReference>
<dbReference type="InterPro" id="IPR049492">
    <property type="entry name" value="BD-FAE-like_dom"/>
</dbReference>
<reference evidence="3 4" key="1">
    <citation type="submission" date="2024-02" db="EMBL/GenBank/DDBJ databases">
        <title>Full genome sequence of Nocardioides kribbensis.</title>
        <authorList>
            <person name="Poletto B.L."/>
            <person name="Silva G."/>
            <person name="Galante D."/>
            <person name="Campos K.R."/>
            <person name="Santos M.B.N."/>
            <person name="Sacchi C.T."/>
        </authorList>
    </citation>
    <scope>NUCLEOTIDE SEQUENCE [LARGE SCALE GENOMIC DNA]</scope>
    <source>
        <strain evidence="3 4">O4R</strain>
    </source>
</reference>
<evidence type="ECO:0000313" key="4">
    <source>
        <dbReference type="Proteomes" id="UP001482520"/>
    </source>
</evidence>
<accession>A0ABV1NV43</accession>
<dbReference type="Proteomes" id="UP001482520">
    <property type="component" value="Unassembled WGS sequence"/>
</dbReference>
<dbReference type="SUPFAM" id="SSF53474">
    <property type="entry name" value="alpha/beta-Hydrolases"/>
    <property type="match status" value="1"/>
</dbReference>
<evidence type="ECO:0000256" key="1">
    <source>
        <dbReference type="ARBA" id="ARBA00022801"/>
    </source>
</evidence>
<keyword evidence="4" id="KW-1185">Reference proteome</keyword>
<evidence type="ECO:0000259" key="2">
    <source>
        <dbReference type="Pfam" id="PF20434"/>
    </source>
</evidence>
<dbReference type="Pfam" id="PF20434">
    <property type="entry name" value="BD-FAE"/>
    <property type="match status" value="1"/>
</dbReference>
<dbReference type="InterPro" id="IPR029058">
    <property type="entry name" value="AB_hydrolase_fold"/>
</dbReference>
<dbReference type="EMBL" id="JBEGDP010000002">
    <property type="protein sequence ID" value="MEQ7846353.1"/>
    <property type="molecule type" value="Genomic_DNA"/>
</dbReference>
<dbReference type="InterPro" id="IPR050300">
    <property type="entry name" value="GDXG_lipolytic_enzyme"/>
</dbReference>
<keyword evidence="1 3" id="KW-0378">Hydrolase</keyword>